<gene>
    <name evidence="2" type="ORF">IZO911_LOCUS13504</name>
</gene>
<feature type="compositionally biased region" description="Basic and acidic residues" evidence="1">
    <location>
        <begin position="32"/>
        <end position="45"/>
    </location>
</feature>
<reference evidence="2" key="1">
    <citation type="submission" date="2021-02" db="EMBL/GenBank/DDBJ databases">
        <authorList>
            <person name="Nowell W R."/>
        </authorList>
    </citation>
    <scope>NUCLEOTIDE SEQUENCE</scope>
</reference>
<feature type="region of interest" description="Disordered" evidence="1">
    <location>
        <begin position="156"/>
        <end position="178"/>
    </location>
</feature>
<feature type="compositionally biased region" description="Polar residues" evidence="1">
    <location>
        <begin position="96"/>
        <end position="107"/>
    </location>
</feature>
<feature type="compositionally biased region" description="Low complexity" evidence="1">
    <location>
        <begin position="402"/>
        <end position="412"/>
    </location>
</feature>
<accession>A0A814B6Y5</accession>
<name>A0A814B6Y5_9BILA</name>
<feature type="region of interest" description="Disordered" evidence="1">
    <location>
        <begin position="915"/>
        <end position="945"/>
    </location>
</feature>
<feature type="region of interest" description="Disordered" evidence="1">
    <location>
        <begin position="318"/>
        <end position="345"/>
    </location>
</feature>
<feature type="compositionally biased region" description="Low complexity" evidence="1">
    <location>
        <begin position="334"/>
        <end position="345"/>
    </location>
</feature>
<organism evidence="2 3">
    <name type="scientific">Adineta steineri</name>
    <dbReference type="NCBI Taxonomy" id="433720"/>
    <lineage>
        <taxon>Eukaryota</taxon>
        <taxon>Metazoa</taxon>
        <taxon>Spiralia</taxon>
        <taxon>Gnathifera</taxon>
        <taxon>Rotifera</taxon>
        <taxon>Eurotatoria</taxon>
        <taxon>Bdelloidea</taxon>
        <taxon>Adinetida</taxon>
        <taxon>Adinetidae</taxon>
        <taxon>Adineta</taxon>
    </lineage>
</organism>
<evidence type="ECO:0000256" key="1">
    <source>
        <dbReference type="SAM" id="MobiDB-lite"/>
    </source>
</evidence>
<feature type="region of interest" description="Disordered" evidence="1">
    <location>
        <begin position="83"/>
        <end position="127"/>
    </location>
</feature>
<feature type="compositionally biased region" description="Polar residues" evidence="1">
    <location>
        <begin position="929"/>
        <end position="940"/>
    </location>
</feature>
<feature type="region of interest" description="Disordered" evidence="1">
    <location>
        <begin position="981"/>
        <end position="1007"/>
    </location>
</feature>
<feature type="region of interest" description="Disordered" evidence="1">
    <location>
        <begin position="591"/>
        <end position="612"/>
    </location>
</feature>
<sequence length="1007" mass="113116">MRFSENITDNTSLFIDECKSTNHQSSTQYRPSRKDHITYSTDKKSSSPSEYIYTEIVKAIGNNEFIKEKSYLKRVSWSPMGQHECGLPPTGKRTDTVYSPLNKNSNRIRMRPPPSPSSSASIIKTSQPQHISLTRPVSFNEKYDRIFLDRISNQSSNRNGSLSKLQRETSPTRSLSPLDTILPIPKRISPPIIDNSDFISDTSSVSSLTTSNTTTSLPSAIYSRRKNFNYDRIYSTSTRPLLREYQQRNFDYIDSKSLSSILKTDNITLTSSISSSQSPTTSSSSSPLSFTCFKGHEESSLSSSSLIGSSLNQHAKFTTQTSTIDSSREDIGHPTTTTTTPTRSMMTMSISPNRHHNQTYSMNPINTSIRPMMTNNNDGLKQQRDQIESTTISNSCLKSHKTNNNNNNNTNNRTKKSVHFDWHLPTEYRPPLPTTRSNYQLPATVTCSSMRNHISNGDNEEQKKKNHDKNLTYSETEKQMPFNSLLMKTPNSQTQTTTKKFIGTGGFFNFINRSNSNNNKPSSPDDTKYLRRTASTQRKPKQHIVQDNKRLSADIESYHTSSISLNNVWKGDIDKAIINGQRERQSTIDNNINSKTSYNTDPSISSYPNTNMNRTSISMLMKPSITTTKSNEEDSLTNGLLFQPAQPTKKDGYFLSSKSLSNTNESASSSSSIGKIMQTSTLIISTPPQYHYYLYPPLSSSVSKKTTNTNRTISNVSMNSISTNSSSSPSSASSSYESQIHDLDDETFSCSAYQNKIYQTGPYSQTKPVILSDSVQAFWPPPQQQPPSTRLNNDPEQIKMVSPIEQNKHSNLIKHKQSESNTIKNNTISSTYNNDDSLSITNGNQTDVLPPPTSLILNNKEEVGSYSEQSLYDNTSLRIGTDISFEDTPALYTERLREKSRSIAKTNRSVAMNLNNYSLSRSRSKDTLNNENENSKSINRSFLRPKSAGQTRVQALLSPLALDTSNDFQSKRQFFENRIYTDNSSGSTNNKVYTLPPTNTNQRHITK</sequence>
<protein>
    <submittedName>
        <fullName evidence="2">Uncharacterized protein</fullName>
    </submittedName>
</protein>
<dbReference type="AlphaFoldDB" id="A0A814B6Y5"/>
<comment type="caution">
    <text evidence="2">The sequence shown here is derived from an EMBL/GenBank/DDBJ whole genome shotgun (WGS) entry which is preliminary data.</text>
</comment>
<dbReference type="Proteomes" id="UP000663860">
    <property type="component" value="Unassembled WGS sequence"/>
</dbReference>
<evidence type="ECO:0000313" key="2">
    <source>
        <dbReference type="EMBL" id="CAF0924440.1"/>
    </source>
</evidence>
<dbReference type="EMBL" id="CAJNOE010000108">
    <property type="protein sequence ID" value="CAF0924440.1"/>
    <property type="molecule type" value="Genomic_DNA"/>
</dbReference>
<evidence type="ECO:0000313" key="3">
    <source>
        <dbReference type="Proteomes" id="UP000663860"/>
    </source>
</evidence>
<proteinExistence type="predicted"/>
<feature type="region of interest" description="Disordered" evidence="1">
    <location>
        <begin position="713"/>
        <end position="740"/>
    </location>
</feature>
<feature type="compositionally biased region" description="Low complexity" evidence="1">
    <location>
        <begin position="713"/>
        <end position="738"/>
    </location>
</feature>
<feature type="region of interest" description="Disordered" evidence="1">
    <location>
        <begin position="396"/>
        <end position="415"/>
    </location>
</feature>
<feature type="region of interest" description="Disordered" evidence="1">
    <location>
        <begin position="22"/>
        <end position="45"/>
    </location>
</feature>
<feature type="compositionally biased region" description="Polar residues" evidence="1">
    <location>
        <begin position="156"/>
        <end position="177"/>
    </location>
</feature>